<sequence length="190" mass="20216">MAIDQAAHDDSAGQEASLGHFIAMLKAVIESEVTAGCDVGAVIGYSFGATAAIMLFSSHPELLQCAAKKPALMGLNPPFQPTTLMQGFCIQNGLPMLLVSGVRKAFVPSPEDVLKKRMTEAAWLRGLPILIVQDGKDVVARPRETGELARMFEKGGAEVRFERTKGLGRFKVVGNEDVLGMVGKFVGAGQ</sequence>
<dbReference type="SUPFAM" id="SSF53474">
    <property type="entry name" value="alpha/beta-Hydrolases"/>
    <property type="match status" value="1"/>
</dbReference>
<evidence type="ECO:0000313" key="1">
    <source>
        <dbReference type="EMBL" id="KAF2201955.1"/>
    </source>
</evidence>
<dbReference type="OrthoDB" id="10479610at2759"/>
<protein>
    <submittedName>
        <fullName evidence="1">Uncharacterized protein</fullName>
    </submittedName>
</protein>
<accession>A0A9P4JMS5</accession>
<proteinExistence type="predicted"/>
<dbReference type="Gene3D" id="3.40.50.1820">
    <property type="entry name" value="alpha/beta hydrolase"/>
    <property type="match status" value="1"/>
</dbReference>
<dbReference type="EMBL" id="ML993954">
    <property type="protein sequence ID" value="KAF2201955.1"/>
    <property type="molecule type" value="Genomic_DNA"/>
</dbReference>
<comment type="caution">
    <text evidence="1">The sequence shown here is derived from an EMBL/GenBank/DDBJ whole genome shotgun (WGS) entry which is preliminary data.</text>
</comment>
<organism evidence="1 2">
    <name type="scientific">Delitschia confertaspora ATCC 74209</name>
    <dbReference type="NCBI Taxonomy" id="1513339"/>
    <lineage>
        <taxon>Eukaryota</taxon>
        <taxon>Fungi</taxon>
        <taxon>Dikarya</taxon>
        <taxon>Ascomycota</taxon>
        <taxon>Pezizomycotina</taxon>
        <taxon>Dothideomycetes</taxon>
        <taxon>Pleosporomycetidae</taxon>
        <taxon>Pleosporales</taxon>
        <taxon>Delitschiaceae</taxon>
        <taxon>Delitschia</taxon>
    </lineage>
</organism>
<dbReference type="InterPro" id="IPR029058">
    <property type="entry name" value="AB_hydrolase_fold"/>
</dbReference>
<dbReference type="Proteomes" id="UP000799536">
    <property type="component" value="Unassembled WGS sequence"/>
</dbReference>
<keyword evidence="2" id="KW-1185">Reference proteome</keyword>
<dbReference type="AlphaFoldDB" id="A0A9P4JMS5"/>
<gene>
    <name evidence="1" type="ORF">GQ43DRAFT_485935</name>
</gene>
<name>A0A9P4JMS5_9PLEO</name>
<evidence type="ECO:0000313" key="2">
    <source>
        <dbReference type="Proteomes" id="UP000799536"/>
    </source>
</evidence>
<reference evidence="1" key="1">
    <citation type="journal article" date="2020" name="Stud. Mycol.">
        <title>101 Dothideomycetes genomes: a test case for predicting lifestyles and emergence of pathogens.</title>
        <authorList>
            <person name="Haridas S."/>
            <person name="Albert R."/>
            <person name="Binder M."/>
            <person name="Bloem J."/>
            <person name="Labutti K."/>
            <person name="Salamov A."/>
            <person name="Andreopoulos B."/>
            <person name="Baker S."/>
            <person name="Barry K."/>
            <person name="Bills G."/>
            <person name="Bluhm B."/>
            <person name="Cannon C."/>
            <person name="Castanera R."/>
            <person name="Culley D."/>
            <person name="Daum C."/>
            <person name="Ezra D."/>
            <person name="Gonzalez J."/>
            <person name="Henrissat B."/>
            <person name="Kuo A."/>
            <person name="Liang C."/>
            <person name="Lipzen A."/>
            <person name="Lutzoni F."/>
            <person name="Magnuson J."/>
            <person name="Mondo S."/>
            <person name="Nolan M."/>
            <person name="Ohm R."/>
            <person name="Pangilinan J."/>
            <person name="Park H.-J."/>
            <person name="Ramirez L."/>
            <person name="Alfaro M."/>
            <person name="Sun H."/>
            <person name="Tritt A."/>
            <person name="Yoshinaga Y."/>
            <person name="Zwiers L.-H."/>
            <person name="Turgeon B."/>
            <person name="Goodwin S."/>
            <person name="Spatafora J."/>
            <person name="Crous P."/>
            <person name="Grigoriev I."/>
        </authorList>
    </citation>
    <scope>NUCLEOTIDE SEQUENCE</scope>
    <source>
        <strain evidence="1">ATCC 74209</strain>
    </source>
</reference>